<dbReference type="RefSeq" id="WP_339599364.1">
    <property type="nucleotide sequence ID" value="NZ_JBBHLC010000027.1"/>
</dbReference>
<keyword evidence="3" id="KW-1185">Reference proteome</keyword>
<dbReference type="EMBL" id="JBBHLC010000027">
    <property type="protein sequence ID" value="MEJ5863906.1"/>
    <property type="molecule type" value="Genomic_DNA"/>
</dbReference>
<accession>A0ABU8QTB0</accession>
<evidence type="ECO:0000313" key="3">
    <source>
        <dbReference type="Proteomes" id="UP001380290"/>
    </source>
</evidence>
<comment type="caution">
    <text evidence="2">The sequence shown here is derived from an EMBL/GenBank/DDBJ whole genome shotgun (WGS) entry which is preliminary data.</text>
</comment>
<feature type="domain" description="Dermonecrotic toxin N-terminal" evidence="1">
    <location>
        <begin position="31"/>
        <end position="285"/>
    </location>
</feature>
<organism evidence="2 3">
    <name type="scientific">Pseudomonas farsensis</name>
    <dbReference type="NCBI Taxonomy" id="2745492"/>
    <lineage>
        <taxon>Bacteria</taxon>
        <taxon>Pseudomonadati</taxon>
        <taxon>Pseudomonadota</taxon>
        <taxon>Gammaproteobacteria</taxon>
        <taxon>Pseudomonadales</taxon>
        <taxon>Pseudomonadaceae</taxon>
        <taxon>Pseudomonas</taxon>
    </lineage>
</organism>
<dbReference type="SUPFAM" id="SSF56399">
    <property type="entry name" value="ADP-ribosylation"/>
    <property type="match status" value="1"/>
</dbReference>
<dbReference type="Proteomes" id="UP001380290">
    <property type="component" value="Unassembled WGS sequence"/>
</dbReference>
<evidence type="ECO:0000313" key="2">
    <source>
        <dbReference type="EMBL" id="MEJ5863906.1"/>
    </source>
</evidence>
<protein>
    <submittedName>
        <fullName evidence="2">DUF6543 domain-containing protein</fullName>
    </submittedName>
</protein>
<proteinExistence type="predicted"/>
<gene>
    <name evidence="2" type="ORF">V7S98_11780</name>
</gene>
<dbReference type="PROSITE" id="PS51996">
    <property type="entry name" value="TR_MART"/>
    <property type="match status" value="1"/>
</dbReference>
<dbReference type="Pfam" id="PF20178">
    <property type="entry name" value="ToxA_N"/>
    <property type="match status" value="1"/>
</dbReference>
<reference evidence="2 3" key="1">
    <citation type="submission" date="2024-02" db="EMBL/GenBank/DDBJ databases">
        <title>Identification of pathogenicity and growth-promoting function of Pseudomonas putida variant.</title>
        <authorList>
            <person name="Sun J."/>
        </authorList>
    </citation>
    <scope>NUCLEOTIDE SEQUENCE [LARGE SCALE GENOMIC DNA]</scope>
    <source>
        <strain evidence="2 3">A03</strain>
    </source>
</reference>
<name>A0ABU8QTB0_9PSED</name>
<dbReference type="Gene3D" id="3.90.176.10">
    <property type="entry name" value="Toxin ADP-ribosyltransferase, Chain A, domain 1"/>
    <property type="match status" value="1"/>
</dbReference>
<sequence>MDSIEQTLQHNLAVLGTGRELARMAQRLLHAYPDPGQLAISEAARILRKHTGKDLDPQSVWWHQFSDASSSGRSFTGWAHNQAPIRSMRFPELMIERFEPAFQEASDELGVYSGFYRQGPHASRFDELNEVAVLPRDVQADFWALNFAQTYRQQVEAFWAEQADHFAVLAKVNLLGQCVVAQREGRITPEDTQQLRTWLGLSDAQLTLAQLHEQAVADGGLAEAYELGAVSGACLYVLQGAGSGVLLYLPWAEQPLQAFASRQAVAQWLREQLANPEQVARFKRGLVADPHDAASLQAVGDALAALGASDSDEAALVLLEGAHKPVGPSFFGFVTEQARDQMQSSAARITDNGQLRKAMWRGYLGVFLQVFGAFVPMGWPVSLGLLGVTLAKLGLDIDAAIHAVSVQQRRAAMNAAILDSVFAALRMVDVGAGSSMALLSYQTPFHELQTSLADWEVVEAPSAGLDGIEANELLDAKPLGQGRLQGVRMGTDGSCWIELEGVPYRVRYSPETSSWLIVPADNPFAFGPLRPVRLNAQGEWELLAPPRLAGGAPTGSLASEPSAFWDEYMRPDALRERTLSDNAQARQEALLADQDIPELDDEDDPQVDDNGFDYVDDGGTPAYTYQQDGRYKNHLILMYTEEDSQINRFLREGVRDFPYGDEVDYVTKLADDLERLPKNSDVPLYRGGHGLRSTSGTHFRSGQFNVGDVLVNTDLTSFTENPYVVRLFAADNNLKTASGVEGVFDDTSVVFELPAGSYRNGAPVSAFSGHASEAETLFMPGSYFRIDSLREIRGAEYHFVNVQLSEVTAPASGPVYDLRTGQVFDRAAYAARLNDASLVERFFG</sequence>
<evidence type="ECO:0000259" key="1">
    <source>
        <dbReference type="Pfam" id="PF20178"/>
    </source>
</evidence>
<dbReference type="InterPro" id="IPR046673">
    <property type="entry name" value="ToxA_N"/>
</dbReference>